<sequence length="227" mass="25261">MYGYAQLTVIQVLTHLDTTYGTVDAFDLAHNLKRMNATWSPSQPIEDLWNQIKDAQKFAADHDPITDQYAVRSALENLENSGMFTDSLRDWRKPTIAAQQSFATMETHFTAADKERRRILTSKGMGYANKATEAKSNKDSPASTKGDKNGVPMYYCWSHGLGPNGNHTSASCSKPVTGHRKDSTADNMLGGCCQIHRKAGERAIYRRPQRPNRDNDENQPPADPAQG</sequence>
<accession>A0A9N8E9R3</accession>
<evidence type="ECO:0000256" key="1">
    <source>
        <dbReference type="SAM" id="MobiDB-lite"/>
    </source>
</evidence>
<feature type="region of interest" description="Disordered" evidence="1">
    <location>
        <begin position="124"/>
        <end position="148"/>
    </location>
</feature>
<keyword evidence="3" id="KW-1185">Reference proteome</keyword>
<proteinExistence type="predicted"/>
<evidence type="ECO:0000313" key="3">
    <source>
        <dbReference type="Proteomes" id="UP001153069"/>
    </source>
</evidence>
<reference evidence="2" key="1">
    <citation type="submission" date="2020-06" db="EMBL/GenBank/DDBJ databases">
        <authorList>
            <consortium name="Plant Systems Biology data submission"/>
        </authorList>
    </citation>
    <scope>NUCLEOTIDE SEQUENCE</scope>
    <source>
        <strain evidence="2">D6</strain>
    </source>
</reference>
<comment type="caution">
    <text evidence="2">The sequence shown here is derived from an EMBL/GenBank/DDBJ whole genome shotgun (WGS) entry which is preliminary data.</text>
</comment>
<evidence type="ECO:0000313" key="2">
    <source>
        <dbReference type="EMBL" id="CAB9516873.1"/>
    </source>
</evidence>
<dbReference type="Proteomes" id="UP001153069">
    <property type="component" value="Unassembled WGS sequence"/>
</dbReference>
<name>A0A9N8E9R3_9STRA</name>
<organism evidence="2 3">
    <name type="scientific">Seminavis robusta</name>
    <dbReference type="NCBI Taxonomy" id="568900"/>
    <lineage>
        <taxon>Eukaryota</taxon>
        <taxon>Sar</taxon>
        <taxon>Stramenopiles</taxon>
        <taxon>Ochrophyta</taxon>
        <taxon>Bacillariophyta</taxon>
        <taxon>Bacillariophyceae</taxon>
        <taxon>Bacillariophycidae</taxon>
        <taxon>Naviculales</taxon>
        <taxon>Naviculaceae</taxon>
        <taxon>Seminavis</taxon>
    </lineage>
</organism>
<dbReference type="EMBL" id="CAICTM010000811">
    <property type="protein sequence ID" value="CAB9516873.1"/>
    <property type="molecule type" value="Genomic_DNA"/>
</dbReference>
<protein>
    <submittedName>
        <fullName evidence="2">Uncharacterized protein</fullName>
    </submittedName>
</protein>
<dbReference type="OrthoDB" id="49018at2759"/>
<dbReference type="AlphaFoldDB" id="A0A9N8E9R3"/>
<gene>
    <name evidence="2" type="ORF">SEMRO_812_G206090.1</name>
</gene>
<feature type="region of interest" description="Disordered" evidence="1">
    <location>
        <begin position="199"/>
        <end position="227"/>
    </location>
</feature>